<evidence type="ECO:0000256" key="1">
    <source>
        <dbReference type="SAM" id="MobiDB-lite"/>
    </source>
</evidence>
<reference evidence="3 4" key="1">
    <citation type="submission" date="2023-03" db="EMBL/GenBank/DDBJ databases">
        <title>High recombination rates correlate with genetic variation in Cardiocondyla obscurior ants.</title>
        <authorList>
            <person name="Errbii M."/>
        </authorList>
    </citation>
    <scope>NUCLEOTIDE SEQUENCE [LARGE SCALE GENOMIC DNA]</scope>
    <source>
        <strain evidence="3">Alpha-2009</strain>
        <tissue evidence="3">Whole body</tissue>
    </source>
</reference>
<feature type="region of interest" description="Disordered" evidence="1">
    <location>
        <begin position="1"/>
        <end position="21"/>
    </location>
</feature>
<evidence type="ECO:0000313" key="4">
    <source>
        <dbReference type="Proteomes" id="UP001430953"/>
    </source>
</evidence>
<keyword evidence="2" id="KW-0812">Transmembrane</keyword>
<accession>A0AAW2FBV3</accession>
<keyword evidence="2" id="KW-0472">Membrane</keyword>
<dbReference type="AlphaFoldDB" id="A0AAW2FBV3"/>
<gene>
    <name evidence="3" type="ORF">PUN28_012970</name>
</gene>
<name>A0AAW2FBV3_9HYME</name>
<organism evidence="3 4">
    <name type="scientific">Cardiocondyla obscurior</name>
    <dbReference type="NCBI Taxonomy" id="286306"/>
    <lineage>
        <taxon>Eukaryota</taxon>
        <taxon>Metazoa</taxon>
        <taxon>Ecdysozoa</taxon>
        <taxon>Arthropoda</taxon>
        <taxon>Hexapoda</taxon>
        <taxon>Insecta</taxon>
        <taxon>Pterygota</taxon>
        <taxon>Neoptera</taxon>
        <taxon>Endopterygota</taxon>
        <taxon>Hymenoptera</taxon>
        <taxon>Apocrita</taxon>
        <taxon>Aculeata</taxon>
        <taxon>Formicoidea</taxon>
        <taxon>Formicidae</taxon>
        <taxon>Myrmicinae</taxon>
        <taxon>Cardiocondyla</taxon>
    </lineage>
</organism>
<proteinExistence type="predicted"/>
<evidence type="ECO:0000256" key="2">
    <source>
        <dbReference type="SAM" id="Phobius"/>
    </source>
</evidence>
<sequence>MHFPRLACASHGPDSLGRSNPKERVAVDIHAEALESCRESTPCRRVSRCCSDRPKVRSDYTCKWYLRTKDISTAESARTFDCLPCCLHALRSTSTSLSPSLLMSLGERENAREFPSLARCRRHHCYLHRSVDPWPMPSMSLLFFIFFFFFFFFLGFSAKSQT</sequence>
<protein>
    <submittedName>
        <fullName evidence="3">Uncharacterized protein</fullName>
    </submittedName>
</protein>
<dbReference type="Proteomes" id="UP001430953">
    <property type="component" value="Unassembled WGS sequence"/>
</dbReference>
<comment type="caution">
    <text evidence="3">The sequence shown here is derived from an EMBL/GenBank/DDBJ whole genome shotgun (WGS) entry which is preliminary data.</text>
</comment>
<feature type="transmembrane region" description="Helical" evidence="2">
    <location>
        <begin position="134"/>
        <end position="156"/>
    </location>
</feature>
<keyword evidence="4" id="KW-1185">Reference proteome</keyword>
<keyword evidence="2" id="KW-1133">Transmembrane helix</keyword>
<evidence type="ECO:0000313" key="3">
    <source>
        <dbReference type="EMBL" id="KAL0111432.1"/>
    </source>
</evidence>
<dbReference type="EMBL" id="JADYXP020000013">
    <property type="protein sequence ID" value="KAL0111432.1"/>
    <property type="molecule type" value="Genomic_DNA"/>
</dbReference>